<dbReference type="AlphaFoldDB" id="I3SIM5"/>
<sequence length="100" mass="11777">MHRRRHGWLDLWLRYWNFRWSHLHGSVSAQVLPVGVPEETRREHHQRVLPVRQPDADDVHVVAVPGGASVVTSGCHRHQKIWPETFHAFRRVAFPCRCPH</sequence>
<reference evidence="1" key="1">
    <citation type="submission" date="2012-05" db="EMBL/GenBank/DDBJ databases">
        <authorList>
            <person name="Krishnakumar V."/>
            <person name="Cheung F."/>
            <person name="Xiao Y."/>
            <person name="Chan A."/>
            <person name="Moskal W.A."/>
            <person name="Town C.D."/>
        </authorList>
    </citation>
    <scope>NUCLEOTIDE SEQUENCE</scope>
</reference>
<name>I3SIM5_LOTJA</name>
<accession>I3SIM5</accession>
<evidence type="ECO:0000313" key="1">
    <source>
        <dbReference type="EMBL" id="AFK40117.1"/>
    </source>
</evidence>
<organism evidence="1">
    <name type="scientific">Lotus japonicus</name>
    <name type="common">Lotus corniculatus var. japonicus</name>
    <dbReference type="NCBI Taxonomy" id="34305"/>
    <lineage>
        <taxon>Eukaryota</taxon>
        <taxon>Viridiplantae</taxon>
        <taxon>Streptophyta</taxon>
        <taxon>Embryophyta</taxon>
        <taxon>Tracheophyta</taxon>
        <taxon>Spermatophyta</taxon>
        <taxon>Magnoliopsida</taxon>
        <taxon>eudicotyledons</taxon>
        <taxon>Gunneridae</taxon>
        <taxon>Pentapetalae</taxon>
        <taxon>rosids</taxon>
        <taxon>fabids</taxon>
        <taxon>Fabales</taxon>
        <taxon>Fabaceae</taxon>
        <taxon>Papilionoideae</taxon>
        <taxon>50 kb inversion clade</taxon>
        <taxon>NPAAA clade</taxon>
        <taxon>Hologalegina</taxon>
        <taxon>robinioid clade</taxon>
        <taxon>Loteae</taxon>
        <taxon>Lotus</taxon>
    </lineage>
</organism>
<dbReference type="EMBL" id="BT140322">
    <property type="protein sequence ID" value="AFK40117.1"/>
    <property type="molecule type" value="mRNA"/>
</dbReference>
<proteinExistence type="evidence at transcript level"/>
<protein>
    <submittedName>
        <fullName evidence="1">Uncharacterized protein</fullName>
    </submittedName>
</protein>